<dbReference type="EMBL" id="LR216287">
    <property type="protein sequence ID" value="VFJ14410.1"/>
    <property type="molecule type" value="Genomic_DNA"/>
</dbReference>
<accession>A0A484I9K9</accession>
<reference evidence="9 10" key="1">
    <citation type="submission" date="2019-02" db="EMBL/GenBank/DDBJ databases">
        <authorList>
            <person name="Lehtovirta-Morley E L."/>
        </authorList>
    </citation>
    <scope>NUCLEOTIDE SEQUENCE [LARGE SCALE GENOMIC DNA]</scope>
    <source>
        <strain evidence="9">NFRAN1</strain>
    </source>
</reference>
<dbReference type="AlphaFoldDB" id="A0A484I9K9"/>
<keyword evidence="2" id="KW-0004">4Fe-4S</keyword>
<dbReference type="InterPro" id="IPR017896">
    <property type="entry name" value="4Fe4S_Fe-S-bd"/>
</dbReference>
<keyword evidence="10" id="KW-1185">Reference proteome</keyword>
<keyword evidence="4" id="KW-0677">Repeat</keyword>
<keyword evidence="5" id="KW-0249">Electron transport</keyword>
<dbReference type="PROSITE" id="PS51379">
    <property type="entry name" value="4FE4S_FER_2"/>
    <property type="match status" value="2"/>
</dbReference>
<sequence>MTIDPDFPKNHKVIGKHSTSDGSYFHLVWGPGRSDAESSTNKEVQEAYKARGEEYVPLGIHGTYVAVDWDSCIADGSCIEACPVQVYQWYRSEQDVPAIEMVNAVSEGTGDDHNKEGRRDYTDKPDPIRESACIWCMACVTVCPTSSIKVDEANLPIHENEATKLAQV</sequence>
<organism evidence="9 10">
    <name type="scientific">Candidatus Nitrosocosmicus franklandianus</name>
    <dbReference type="NCBI Taxonomy" id="1798806"/>
    <lineage>
        <taxon>Archaea</taxon>
        <taxon>Nitrososphaerota</taxon>
        <taxon>Nitrososphaeria</taxon>
        <taxon>Nitrososphaerales</taxon>
        <taxon>Nitrososphaeraceae</taxon>
        <taxon>Candidatus Nitrosocosmicus</taxon>
    </lineage>
</organism>
<name>A0A484I9K9_9ARCH</name>
<dbReference type="InterPro" id="IPR050572">
    <property type="entry name" value="Fe-S_Ferredoxin"/>
</dbReference>
<dbReference type="PANTHER" id="PTHR43687:SF6">
    <property type="entry name" value="L-ASPARTATE SEMIALDEHYDE SULFURTRANSFERASE IRON-SULFUR SUBUNIT"/>
    <property type="match status" value="1"/>
</dbReference>
<gene>
    <name evidence="9" type="ORF">NFRAN_2088</name>
</gene>
<proteinExistence type="predicted"/>
<keyword evidence="6" id="KW-0408">Iron</keyword>
<dbReference type="Pfam" id="PF13187">
    <property type="entry name" value="Fer4_9"/>
    <property type="match status" value="1"/>
</dbReference>
<evidence type="ECO:0000256" key="1">
    <source>
        <dbReference type="ARBA" id="ARBA00022448"/>
    </source>
</evidence>
<dbReference type="PANTHER" id="PTHR43687">
    <property type="entry name" value="ADENYLYLSULFATE REDUCTASE, BETA SUBUNIT"/>
    <property type="match status" value="1"/>
</dbReference>
<dbReference type="RefSeq" id="WP_134484627.1">
    <property type="nucleotide sequence ID" value="NZ_LR216287.1"/>
</dbReference>
<dbReference type="InterPro" id="IPR017900">
    <property type="entry name" value="4Fe4S_Fe_S_CS"/>
</dbReference>
<dbReference type="GO" id="GO:0046872">
    <property type="term" value="F:metal ion binding"/>
    <property type="evidence" value="ECO:0007669"/>
    <property type="project" value="UniProtKB-KW"/>
</dbReference>
<dbReference type="KEGG" id="nfn:NFRAN_2088"/>
<protein>
    <submittedName>
        <fullName evidence="9">NADH dehydrogenase subunit I</fullName>
    </submittedName>
</protein>
<evidence type="ECO:0000259" key="8">
    <source>
        <dbReference type="PROSITE" id="PS51379"/>
    </source>
</evidence>
<evidence type="ECO:0000256" key="5">
    <source>
        <dbReference type="ARBA" id="ARBA00022982"/>
    </source>
</evidence>
<dbReference type="SUPFAM" id="SSF54862">
    <property type="entry name" value="4Fe-4S ferredoxins"/>
    <property type="match status" value="1"/>
</dbReference>
<feature type="domain" description="4Fe-4S ferredoxin-type" evidence="8">
    <location>
        <begin position="123"/>
        <end position="153"/>
    </location>
</feature>
<keyword evidence="1" id="KW-0813">Transport</keyword>
<dbReference type="Proteomes" id="UP000294299">
    <property type="component" value="Chromosome NFRAN"/>
</dbReference>
<dbReference type="GeneID" id="39421359"/>
<evidence type="ECO:0000256" key="6">
    <source>
        <dbReference type="ARBA" id="ARBA00023004"/>
    </source>
</evidence>
<feature type="domain" description="4Fe-4S ferredoxin-type" evidence="8">
    <location>
        <begin position="63"/>
        <end position="92"/>
    </location>
</feature>
<dbReference type="PROSITE" id="PS00198">
    <property type="entry name" value="4FE4S_FER_1"/>
    <property type="match status" value="1"/>
</dbReference>
<evidence type="ECO:0000256" key="7">
    <source>
        <dbReference type="ARBA" id="ARBA00023014"/>
    </source>
</evidence>
<evidence type="ECO:0000256" key="3">
    <source>
        <dbReference type="ARBA" id="ARBA00022723"/>
    </source>
</evidence>
<evidence type="ECO:0000313" key="10">
    <source>
        <dbReference type="Proteomes" id="UP000294299"/>
    </source>
</evidence>
<evidence type="ECO:0000313" key="9">
    <source>
        <dbReference type="EMBL" id="VFJ14410.1"/>
    </source>
</evidence>
<dbReference type="GO" id="GO:0051539">
    <property type="term" value="F:4 iron, 4 sulfur cluster binding"/>
    <property type="evidence" value="ECO:0007669"/>
    <property type="project" value="UniProtKB-KW"/>
</dbReference>
<evidence type="ECO:0000256" key="2">
    <source>
        <dbReference type="ARBA" id="ARBA00022485"/>
    </source>
</evidence>
<evidence type="ECO:0000256" key="4">
    <source>
        <dbReference type="ARBA" id="ARBA00022737"/>
    </source>
</evidence>
<keyword evidence="7" id="KW-0411">Iron-sulfur</keyword>
<dbReference type="OrthoDB" id="23833at2157"/>
<dbReference type="Gene3D" id="3.30.70.20">
    <property type="match status" value="1"/>
</dbReference>
<keyword evidence="3" id="KW-0479">Metal-binding</keyword>
<dbReference type="GO" id="GO:0016491">
    <property type="term" value="F:oxidoreductase activity"/>
    <property type="evidence" value="ECO:0007669"/>
    <property type="project" value="UniProtKB-ARBA"/>
</dbReference>